<dbReference type="EnsemblBacteria" id="ABA78317">
    <property type="protein sequence ID" value="ABA78317"/>
    <property type="gene ID" value="RSP_2166"/>
</dbReference>
<keyword evidence="12" id="KW-1185">Reference proteome</keyword>
<keyword evidence="5" id="KW-0285">Flavoprotein</keyword>
<dbReference type="NCBIfam" id="NF008869">
    <property type="entry name" value="PRK11904.1"/>
    <property type="match status" value="1"/>
</dbReference>
<dbReference type="InterPro" id="IPR050485">
    <property type="entry name" value="Proline_metab_enzyme"/>
</dbReference>
<keyword evidence="5" id="KW-0274">FAD</keyword>
<dbReference type="PATRIC" id="fig|272943.9.peg.1061"/>
<dbReference type="InterPro" id="IPR029041">
    <property type="entry name" value="FAD-linked_oxidoreductase-like"/>
</dbReference>
<dbReference type="InterPro" id="IPR002872">
    <property type="entry name" value="Proline_DH_dom"/>
</dbReference>
<dbReference type="GO" id="GO:0003700">
    <property type="term" value="F:DNA-binding transcription factor activity"/>
    <property type="evidence" value="ECO:0007669"/>
    <property type="project" value="InterPro"/>
</dbReference>
<evidence type="ECO:0000256" key="4">
    <source>
        <dbReference type="ARBA" id="ARBA00048142"/>
    </source>
</evidence>
<dbReference type="InterPro" id="IPR024082">
    <property type="entry name" value="PRODH_PutA_dom_II"/>
</dbReference>
<evidence type="ECO:0000259" key="9">
    <source>
        <dbReference type="Pfam" id="PF01619"/>
    </source>
</evidence>
<dbReference type="Gene3D" id="1.20.5.460">
    <property type="entry name" value="Single helix bin"/>
    <property type="match status" value="1"/>
</dbReference>
<dbReference type="GO" id="GO:0009898">
    <property type="term" value="C:cytoplasmic side of plasma membrane"/>
    <property type="evidence" value="ECO:0007669"/>
    <property type="project" value="TreeGrafter"/>
</dbReference>
<comment type="pathway">
    <text evidence="1 5">Amino-acid degradation; L-proline degradation into L-glutamate; L-glutamate from L-proline: step 2/2.</text>
</comment>
<dbReference type="eggNOG" id="COG0506">
    <property type="taxonomic scope" value="Bacteria"/>
</dbReference>
<dbReference type="SUPFAM" id="SSF81935">
    <property type="entry name" value="N-terminal domain of bifunctional PutA protein"/>
    <property type="match status" value="1"/>
</dbReference>
<feature type="active site" evidence="6">
    <location>
        <position position="796"/>
    </location>
</feature>
<accession>Q3J4G7</accession>
<feature type="active site" evidence="6">
    <location>
        <position position="762"/>
    </location>
</feature>
<dbReference type="InterPro" id="IPR016163">
    <property type="entry name" value="Ald_DH_C"/>
</dbReference>
<evidence type="ECO:0000259" key="8">
    <source>
        <dbReference type="Pfam" id="PF00171"/>
    </source>
</evidence>
<comment type="function">
    <text evidence="5">Oxidizes proline to glutamate for use as a carbon and nitrogen source.</text>
</comment>
<dbReference type="InterPro" id="IPR024089">
    <property type="entry name" value="PRODH_PutA_dom_I/II"/>
</dbReference>
<sequence>MLAAAVHPTSSDTLDEAGLVARLIAEADLDPSARARIVDRGADLVRRIRQGSRPGLMEGFLAEYGLSTDEGIALMCLAEALLRVPDAETMDALIEDKIAPSDWNRHLGRSASSLVNASTWALMLTGKVLDDREPGVAGHLRGLVRRLGEPVIRKAVARAMKEMGRQFVLGETIEGAMARAAELEAKGYSYSYDMLGEAARTEADARRYHLAYSRAITAIAAAAKSRDIRDNPGISVKLSALHPRYEVAKRTRVLAELVPRVTALAGLARAAGLGFNIDAEEADRLDLSLEVIAAALAEPSLAGWDGFGVVVQAYGRRAGEVLDRLYGMAVRLDRKLMVRLVKGAYWDGEVKRAQVLGLDDFPVFTRKMATDVSYIAQARKLFSMSDRIYPQFATHNAHTVAAILELAEGRPFEFQRLHGMGERLHDLVLTEEKTRCRIYAPVGAHRDLLAYLVRRLLENGANSSFVNQIVDESVSPEAVAACPLTAMERTEPVRNPVLRAGTDLFPGRRNSRGFDLASAEDLALIESARSPHRTALFDARPILAESLAGGQRAEVTDPSTGARVGNVLPASLPDVETALHHAVPWEARPEDRAEVLRRAADLYEASFGPIFALLAREAGKTLPDAVGELREAVDFLRYYAAEGEALTAPPLGTVVCISPWNFPLAIFTGQIAAALMAGNAVLAKPAEQTPLIAALAVELLHRAGVPVTALQLLPGEGGTVGAALTRDPRVGGVVFTGSTETARAIRQSMAAHLDPAAPLIAETGGLNAMIVDSTALPEQAVRDILASAFQSAGQRCSALRCLYLQEDVAEGVLEMLFGAMDELQAGEPWDLATDLSPVIDAEAQAGIRDWIAAARAEGRVLKQLAVPARGTFVGPTVIRVGSIREMDREIFGPVLHVATFRATEIDRVIAEIDATGYGLTFGLHSRIDDRVQALVGRLRVGNIYVNRNQIGAVVGSQPFGGEGLSGTGPKAGGPAYLARLVSRPAPDCAGSEAPAQPAAEVQAALDRLAPKAGELIGTHALPGPTGESNRLSLLRRPPLLCLGPGAAAARAQAEAVRTLGGLAVEAPGLAPEALATLRGFAGALFWGGAGDARPRAQALASREGAILPLIGGLPDEAHVAVERHLCIDTTASGAMPNFSPRPPAGGRRPGRRTRLRRKRPVRWRKTDPERGRRAASSPARPAQGDGLRRPGCPCLGAVRAIASGGIRRAAFRA</sequence>
<keyword evidence="5" id="KW-0678">Repressor</keyword>
<dbReference type="GO" id="GO:0003842">
    <property type="term" value="F:L-glutamate gamma-semialdehyde dehydrogenase activity"/>
    <property type="evidence" value="ECO:0007669"/>
    <property type="project" value="UniProtKB-UniRule"/>
</dbReference>
<dbReference type="GO" id="GO:0010133">
    <property type="term" value="P:L-proline catabolic process to L-glutamate"/>
    <property type="evidence" value="ECO:0007669"/>
    <property type="project" value="UniProtKB-UniRule"/>
</dbReference>
<dbReference type="PIRSF" id="PIRSF000197">
    <property type="entry name" value="Bifunct_PutA"/>
    <property type="match status" value="1"/>
</dbReference>
<dbReference type="Pfam" id="PF00171">
    <property type="entry name" value="Aldedh"/>
    <property type="match status" value="1"/>
</dbReference>
<dbReference type="SUPFAM" id="SSF53720">
    <property type="entry name" value="ALDH-like"/>
    <property type="match status" value="1"/>
</dbReference>
<dbReference type="EC" id="1.2.1.88" evidence="5"/>
<organism evidence="11 12">
    <name type="scientific">Cereibacter sphaeroides (strain ATCC 17023 / DSM 158 / JCM 6121 / CCUG 31486 / LMG 2827 / NBRC 12203 / NCIMB 8253 / ATH 2.4.1.)</name>
    <name type="common">Rhodobacter sphaeroides</name>
    <dbReference type="NCBI Taxonomy" id="272943"/>
    <lineage>
        <taxon>Bacteria</taxon>
        <taxon>Pseudomonadati</taxon>
        <taxon>Pseudomonadota</taxon>
        <taxon>Alphaproteobacteria</taxon>
        <taxon>Rhodobacterales</taxon>
        <taxon>Paracoccaceae</taxon>
        <taxon>Cereibacter</taxon>
    </lineage>
</organism>
<evidence type="ECO:0000256" key="2">
    <source>
        <dbReference type="ARBA" id="ARBA00023002"/>
    </source>
</evidence>
<dbReference type="FunFam" id="3.40.309.10:FF:000005">
    <property type="entry name" value="1-pyrroline-5-carboxylate dehydrogenase 1"/>
    <property type="match status" value="1"/>
</dbReference>
<reference evidence="12" key="1">
    <citation type="submission" date="2005-09" db="EMBL/GenBank/DDBJ databases">
        <title>Complete sequence of chromosome 1 of Rhodobacter sphaeroides 2.4.1.</title>
        <authorList>
            <person name="Copeland A."/>
            <person name="Lucas S."/>
            <person name="Lapidus A."/>
            <person name="Barry K."/>
            <person name="Detter J.C."/>
            <person name="Glavina T."/>
            <person name="Hammon N."/>
            <person name="Israni S."/>
            <person name="Pitluck S."/>
            <person name="Richardson P."/>
            <person name="Mackenzie C."/>
            <person name="Choudhary M."/>
            <person name="Larimer F."/>
            <person name="Hauser L.J."/>
            <person name="Land M."/>
            <person name="Donohue T.J."/>
            <person name="Kaplan S."/>
        </authorList>
    </citation>
    <scope>NUCLEOTIDE SEQUENCE [LARGE SCALE GENOMIC DNA]</scope>
    <source>
        <strain evidence="12">ATCC 17023 / DSM 158 / JCM 6121 / CCUG 31486 / LMG 2827 / NBRC 12203 / NCIMB 8253 / ATH 2.4.1.</strain>
    </source>
</reference>
<keyword evidence="5" id="KW-0804">Transcription</keyword>
<comment type="cofactor">
    <cofactor evidence="5">
        <name>FAD</name>
        <dbReference type="ChEBI" id="CHEBI:57692"/>
    </cofactor>
</comment>
<dbReference type="EMBL" id="CP000143">
    <property type="protein sequence ID" value="ABA78317.1"/>
    <property type="molecule type" value="Genomic_DNA"/>
</dbReference>
<dbReference type="KEGG" id="rsp:RSP_2166"/>
<dbReference type="EC" id="1.5.5.2" evidence="5"/>
<keyword evidence="2 5" id="KW-0560">Oxidoreductase</keyword>
<dbReference type="OrthoDB" id="9812625at2"/>
<evidence type="ECO:0000259" key="10">
    <source>
        <dbReference type="Pfam" id="PF14850"/>
    </source>
</evidence>
<comment type="pathway">
    <text evidence="5">Amino-acid degradation; L-proline degradation into L-glutamate; L-glutamate from L-proline: step 1/2.</text>
</comment>
<evidence type="ECO:0000313" key="11">
    <source>
        <dbReference type="EMBL" id="ABA78317.1"/>
    </source>
</evidence>
<keyword evidence="5" id="KW-0805">Transcription regulation</keyword>
<dbReference type="AlphaFoldDB" id="Q3J4G7"/>
<feature type="compositionally biased region" description="Basic residues" evidence="7">
    <location>
        <begin position="1148"/>
        <end position="1163"/>
    </location>
</feature>
<dbReference type="InterPro" id="IPR016162">
    <property type="entry name" value="Ald_DH_N"/>
</dbReference>
<dbReference type="InterPro" id="IPR016161">
    <property type="entry name" value="Ald_DH/histidinol_DH"/>
</dbReference>
<dbReference type="GO" id="GO:0003677">
    <property type="term" value="F:DNA binding"/>
    <property type="evidence" value="ECO:0007669"/>
    <property type="project" value="UniProtKB-KW"/>
</dbReference>
<dbReference type="GO" id="GO:0004657">
    <property type="term" value="F:proline dehydrogenase activity"/>
    <property type="evidence" value="ECO:0007669"/>
    <property type="project" value="UniProtKB-UniRule"/>
</dbReference>
<dbReference type="InterPro" id="IPR015590">
    <property type="entry name" value="Aldehyde_DH_dom"/>
</dbReference>
<dbReference type="Gene3D" id="3.40.309.10">
    <property type="entry name" value="Aldehyde Dehydrogenase, Chain A, domain 2"/>
    <property type="match status" value="1"/>
</dbReference>
<dbReference type="InterPro" id="IPR005933">
    <property type="entry name" value="PutA_C"/>
</dbReference>
<proteinExistence type="inferred from homology"/>
<feature type="region of interest" description="Disordered" evidence="7">
    <location>
        <begin position="1131"/>
        <end position="1190"/>
    </location>
</feature>
<feature type="domain" description="Aldehyde dehydrogenase" evidence="8">
    <location>
        <begin position="551"/>
        <end position="978"/>
    </location>
</feature>
<keyword evidence="5" id="KW-0642">Proline metabolism</keyword>
<comment type="similarity">
    <text evidence="5">In the C-terminal section; belongs to the aldehyde dehydrogenase family.</text>
</comment>
<evidence type="ECO:0000256" key="5">
    <source>
        <dbReference type="PIRNR" id="PIRNR000197"/>
    </source>
</evidence>
<dbReference type="SUPFAM" id="SSF51730">
    <property type="entry name" value="FAD-linked oxidoreductase"/>
    <property type="match status" value="1"/>
</dbReference>
<evidence type="ECO:0000256" key="3">
    <source>
        <dbReference type="ARBA" id="ARBA00023027"/>
    </source>
</evidence>
<feature type="domain" description="Proline dehydrogenase" evidence="9">
    <location>
        <begin position="177"/>
        <end position="468"/>
    </location>
</feature>
<feature type="domain" description="Proline dehydrogenase PutA" evidence="10">
    <location>
        <begin position="57"/>
        <end position="167"/>
    </location>
</feature>
<keyword evidence="3 5" id="KW-0520">NAD</keyword>
<keyword evidence="5" id="KW-0238">DNA-binding</keyword>
<evidence type="ECO:0000256" key="7">
    <source>
        <dbReference type="SAM" id="MobiDB-lite"/>
    </source>
</evidence>
<evidence type="ECO:0000313" key="12">
    <source>
        <dbReference type="Proteomes" id="UP000002703"/>
    </source>
</evidence>
<dbReference type="PANTHER" id="PTHR42862">
    <property type="entry name" value="DELTA-1-PYRROLINE-5-CARBOXYLATE DEHYDROGENASE 1, ISOFORM A-RELATED"/>
    <property type="match status" value="1"/>
</dbReference>
<dbReference type="eggNOG" id="COG4230">
    <property type="taxonomic scope" value="Bacteria"/>
</dbReference>
<dbReference type="Gene3D" id="3.40.605.10">
    <property type="entry name" value="Aldehyde Dehydrogenase, Chain A, domain 1"/>
    <property type="match status" value="1"/>
</dbReference>
<dbReference type="PhylomeDB" id="Q3J4G7"/>
<dbReference type="Pfam" id="PF01619">
    <property type="entry name" value="Pro_dh"/>
    <property type="match status" value="1"/>
</dbReference>
<dbReference type="STRING" id="272943.RSP_2166"/>
<name>Q3J4G7_CERS4</name>
<comment type="similarity">
    <text evidence="5">In the N-terminal section; belongs to the proline dehydrogenase family.</text>
</comment>
<dbReference type="Gene3D" id="3.20.20.220">
    <property type="match status" value="1"/>
</dbReference>
<comment type="catalytic activity">
    <reaction evidence="5">
        <text>L-proline + a quinone = (S)-1-pyrroline-5-carboxylate + a quinol + H(+)</text>
        <dbReference type="Rhea" id="RHEA:23784"/>
        <dbReference type="ChEBI" id="CHEBI:15378"/>
        <dbReference type="ChEBI" id="CHEBI:17388"/>
        <dbReference type="ChEBI" id="CHEBI:24646"/>
        <dbReference type="ChEBI" id="CHEBI:60039"/>
        <dbReference type="ChEBI" id="CHEBI:132124"/>
        <dbReference type="EC" id="1.5.5.2"/>
    </reaction>
</comment>
<evidence type="ECO:0000256" key="1">
    <source>
        <dbReference type="ARBA" id="ARBA00004786"/>
    </source>
</evidence>
<dbReference type="NCBIfam" id="TIGR01238">
    <property type="entry name" value="D1pyr5carbox3"/>
    <property type="match status" value="1"/>
</dbReference>
<dbReference type="Pfam" id="PF14850">
    <property type="entry name" value="Pro_dh-DNA_bdg"/>
    <property type="match status" value="1"/>
</dbReference>
<dbReference type="PROSITE" id="PS00070">
    <property type="entry name" value="ALDEHYDE_DEHYDR_CYS"/>
    <property type="match status" value="1"/>
</dbReference>
<dbReference type="PANTHER" id="PTHR42862:SF1">
    <property type="entry name" value="DELTA-1-PYRROLINE-5-CARBOXYLATE DEHYDROGENASE 2, ISOFORM A-RELATED"/>
    <property type="match status" value="1"/>
</dbReference>
<dbReference type="InterPro" id="IPR025703">
    <property type="entry name" value="Bifunct_PutA"/>
</dbReference>
<evidence type="ECO:0000256" key="6">
    <source>
        <dbReference type="PIRSR" id="PIRSR000197-1"/>
    </source>
</evidence>
<dbReference type="CDD" id="cd07125">
    <property type="entry name" value="ALDH_PutA-P5CDH"/>
    <property type="match status" value="1"/>
</dbReference>
<dbReference type="UniPathway" id="UPA00261">
    <property type="reaction ID" value="UER00373"/>
</dbReference>
<comment type="catalytic activity">
    <reaction evidence="4 5">
        <text>L-glutamate 5-semialdehyde + NAD(+) + H2O = L-glutamate + NADH + 2 H(+)</text>
        <dbReference type="Rhea" id="RHEA:30235"/>
        <dbReference type="ChEBI" id="CHEBI:15377"/>
        <dbReference type="ChEBI" id="CHEBI:15378"/>
        <dbReference type="ChEBI" id="CHEBI:29985"/>
        <dbReference type="ChEBI" id="CHEBI:57540"/>
        <dbReference type="ChEBI" id="CHEBI:57945"/>
        <dbReference type="ChEBI" id="CHEBI:58066"/>
        <dbReference type="EC" id="1.2.1.88"/>
    </reaction>
</comment>
<gene>
    <name evidence="11" type="primary">putA</name>
    <name evidence="11" type="ORF">RSP_2166</name>
</gene>
<dbReference type="InterPro" id="IPR016160">
    <property type="entry name" value="Ald_DH_CS_CYS"/>
</dbReference>
<dbReference type="Proteomes" id="UP000002703">
    <property type="component" value="Chromosome 1"/>
</dbReference>
<protein>
    <recommendedName>
        <fullName evidence="5">Bifunctional protein PutA</fullName>
    </recommendedName>
    <domain>
        <recommendedName>
            <fullName evidence="5">Proline dehydrogenase</fullName>
            <ecNumber evidence="5">1.5.5.2</ecNumber>
        </recommendedName>
        <alternativeName>
            <fullName evidence="5">Proline oxidase</fullName>
        </alternativeName>
    </domain>
    <domain>
        <recommendedName>
            <fullName evidence="5">Delta-1-pyrroline-5-carboxylate dehydrogenase</fullName>
            <shortName evidence="5">P5C dehydrogenase</shortName>
            <ecNumber evidence="5">1.2.1.88</ecNumber>
        </recommendedName>
        <alternativeName>
            <fullName evidence="5">L-glutamate gamma-semialdehyde dehydrogenase</fullName>
        </alternativeName>
    </domain>
</protein>